<dbReference type="AlphaFoldDB" id="A0A6N3B6Q0"/>
<accession>A0A6N3B6Q0</accession>
<organism evidence="1">
    <name type="scientific">Clostridium tertium</name>
    <dbReference type="NCBI Taxonomy" id="1559"/>
    <lineage>
        <taxon>Bacteria</taxon>
        <taxon>Bacillati</taxon>
        <taxon>Bacillota</taxon>
        <taxon>Clostridia</taxon>
        <taxon>Eubacteriales</taxon>
        <taxon>Clostridiaceae</taxon>
        <taxon>Clostridium</taxon>
    </lineage>
</organism>
<gene>
    <name evidence="1" type="ORF">CTLFYP3_01147</name>
</gene>
<reference evidence="1" key="1">
    <citation type="submission" date="2019-11" db="EMBL/GenBank/DDBJ databases">
        <authorList>
            <person name="Feng L."/>
        </authorList>
    </citation>
    <scope>NUCLEOTIDE SEQUENCE</scope>
    <source>
        <strain evidence="1">CTertiumLFYP3</strain>
    </source>
</reference>
<sequence>MKYIIFVLLISALIFTYYYYNKKIELLRKQLMISRRKSYNSYSSTKRLNTEKVIVKFSIPTYKSCSIKPSTNLYLSPLNSSIVLKTIISSIEAGVLDCADCNNETWFYVNIPSSDDINCRGWVNSKDISIFYSSTSSISKK</sequence>
<name>A0A6N3B6Q0_9CLOT</name>
<proteinExistence type="predicted"/>
<dbReference type="RefSeq" id="WP_156625674.1">
    <property type="nucleotide sequence ID" value="NZ_CACRTO010000010.1"/>
</dbReference>
<evidence type="ECO:0008006" key="2">
    <source>
        <dbReference type="Google" id="ProtNLM"/>
    </source>
</evidence>
<dbReference type="EMBL" id="CACRTO010000010">
    <property type="protein sequence ID" value="VYT97456.1"/>
    <property type="molecule type" value="Genomic_DNA"/>
</dbReference>
<evidence type="ECO:0000313" key="1">
    <source>
        <dbReference type="EMBL" id="VYT97456.1"/>
    </source>
</evidence>
<protein>
    <recommendedName>
        <fullName evidence="2">SH3b domain-containing protein</fullName>
    </recommendedName>
</protein>